<gene>
    <name evidence="1" type="primary">AVEN_81388_1</name>
    <name evidence="1" type="ORF">CDAR_516261</name>
</gene>
<accession>A0AAV4X226</accession>
<dbReference type="CDD" id="cd14733">
    <property type="entry name" value="BACK"/>
    <property type="match status" value="1"/>
</dbReference>
<dbReference type="EMBL" id="BPLQ01015437">
    <property type="protein sequence ID" value="GIY88050.1"/>
    <property type="molecule type" value="Genomic_DNA"/>
</dbReference>
<dbReference type="Proteomes" id="UP001054837">
    <property type="component" value="Unassembled WGS sequence"/>
</dbReference>
<evidence type="ECO:0000313" key="1">
    <source>
        <dbReference type="EMBL" id="GIY88050.1"/>
    </source>
</evidence>
<keyword evidence="2" id="KW-1185">Reference proteome</keyword>
<dbReference type="AlphaFoldDB" id="A0AAV4X226"/>
<name>A0AAV4X226_9ARAC</name>
<evidence type="ECO:0000313" key="2">
    <source>
        <dbReference type="Proteomes" id="UP001054837"/>
    </source>
</evidence>
<comment type="caution">
    <text evidence="1">The sequence shown here is derived from an EMBL/GenBank/DDBJ whole genome shotgun (WGS) entry which is preliminary data.</text>
</comment>
<protein>
    <submittedName>
        <fullName evidence="1">BTB domain-containing protein</fullName>
    </submittedName>
</protein>
<organism evidence="1 2">
    <name type="scientific">Caerostris darwini</name>
    <dbReference type="NCBI Taxonomy" id="1538125"/>
    <lineage>
        <taxon>Eukaryota</taxon>
        <taxon>Metazoa</taxon>
        <taxon>Ecdysozoa</taxon>
        <taxon>Arthropoda</taxon>
        <taxon>Chelicerata</taxon>
        <taxon>Arachnida</taxon>
        <taxon>Araneae</taxon>
        <taxon>Araneomorphae</taxon>
        <taxon>Entelegynae</taxon>
        <taxon>Araneoidea</taxon>
        <taxon>Araneidae</taxon>
        <taxon>Caerostris</taxon>
    </lineage>
</organism>
<sequence>MHLRINQIIAECIRILRSQDATSYIYKYAAAWVLGIDCVKHDALIMILINLEECGSTKEFMNLNASQICEILTASGFNGMKTNIQR</sequence>
<reference evidence="1 2" key="1">
    <citation type="submission" date="2021-06" db="EMBL/GenBank/DDBJ databases">
        <title>Caerostris darwini draft genome.</title>
        <authorList>
            <person name="Kono N."/>
            <person name="Arakawa K."/>
        </authorList>
    </citation>
    <scope>NUCLEOTIDE SEQUENCE [LARGE SCALE GENOMIC DNA]</scope>
</reference>
<proteinExistence type="predicted"/>